<dbReference type="GO" id="GO:0003676">
    <property type="term" value="F:nucleic acid binding"/>
    <property type="evidence" value="ECO:0007669"/>
    <property type="project" value="InterPro"/>
</dbReference>
<keyword evidence="3" id="KW-1185">Reference proteome</keyword>
<dbReference type="PANTHER" id="PTHR47074:SF11">
    <property type="entry name" value="REVERSE TRANSCRIPTASE-LIKE PROTEIN"/>
    <property type="match status" value="1"/>
</dbReference>
<gene>
    <name evidence="2" type="ORF">TAV2_LOCUS2798</name>
</gene>
<proteinExistence type="predicted"/>
<name>A0AAU9RBP0_THLAR</name>
<dbReference type="InterPro" id="IPR036397">
    <property type="entry name" value="RNaseH_sf"/>
</dbReference>
<reference evidence="2 3" key="1">
    <citation type="submission" date="2022-03" db="EMBL/GenBank/DDBJ databases">
        <authorList>
            <person name="Nunn A."/>
            <person name="Chopra R."/>
            <person name="Nunn A."/>
            <person name="Contreras Garrido A."/>
        </authorList>
    </citation>
    <scope>NUCLEOTIDE SEQUENCE [LARGE SCALE GENOMIC DNA]</scope>
</reference>
<feature type="domain" description="RNase H type-1" evidence="1">
    <location>
        <begin position="38"/>
        <end position="100"/>
    </location>
</feature>
<dbReference type="InterPro" id="IPR002156">
    <property type="entry name" value="RNaseH_domain"/>
</dbReference>
<dbReference type="InterPro" id="IPR052929">
    <property type="entry name" value="RNase_H-like_EbsB-rel"/>
</dbReference>
<organism evidence="2 3">
    <name type="scientific">Thlaspi arvense</name>
    <name type="common">Field penny-cress</name>
    <dbReference type="NCBI Taxonomy" id="13288"/>
    <lineage>
        <taxon>Eukaryota</taxon>
        <taxon>Viridiplantae</taxon>
        <taxon>Streptophyta</taxon>
        <taxon>Embryophyta</taxon>
        <taxon>Tracheophyta</taxon>
        <taxon>Spermatophyta</taxon>
        <taxon>Magnoliopsida</taxon>
        <taxon>eudicotyledons</taxon>
        <taxon>Gunneridae</taxon>
        <taxon>Pentapetalae</taxon>
        <taxon>rosids</taxon>
        <taxon>malvids</taxon>
        <taxon>Brassicales</taxon>
        <taxon>Brassicaceae</taxon>
        <taxon>Thlaspideae</taxon>
        <taxon>Thlaspi</taxon>
    </lineage>
</organism>
<dbReference type="GO" id="GO:0004523">
    <property type="term" value="F:RNA-DNA hybrid ribonuclease activity"/>
    <property type="evidence" value="ECO:0007669"/>
    <property type="project" value="InterPro"/>
</dbReference>
<protein>
    <recommendedName>
        <fullName evidence="1">RNase H type-1 domain-containing protein</fullName>
    </recommendedName>
</protein>
<dbReference type="Pfam" id="PF13456">
    <property type="entry name" value="RVT_3"/>
    <property type="match status" value="1"/>
</dbReference>
<evidence type="ECO:0000259" key="1">
    <source>
        <dbReference type="Pfam" id="PF13456"/>
    </source>
</evidence>
<dbReference type="CDD" id="cd06222">
    <property type="entry name" value="RNase_H_like"/>
    <property type="match status" value="1"/>
</dbReference>
<dbReference type="Gene3D" id="3.30.420.10">
    <property type="entry name" value="Ribonuclease H-like superfamily/Ribonuclease H"/>
    <property type="match status" value="1"/>
</dbReference>
<dbReference type="Proteomes" id="UP000836841">
    <property type="component" value="Chromosome 1"/>
</dbReference>
<evidence type="ECO:0000313" key="3">
    <source>
        <dbReference type="Proteomes" id="UP000836841"/>
    </source>
</evidence>
<accession>A0AAU9RBP0</accession>
<evidence type="ECO:0000313" key="2">
    <source>
        <dbReference type="EMBL" id="CAH2036094.1"/>
    </source>
</evidence>
<dbReference type="PANTHER" id="PTHR47074">
    <property type="entry name" value="BNAC02G40300D PROTEIN"/>
    <property type="match status" value="1"/>
</dbReference>
<dbReference type="EMBL" id="OU466857">
    <property type="protein sequence ID" value="CAH2036094.1"/>
    <property type="molecule type" value="Genomic_DNA"/>
</dbReference>
<sequence>MRPRNQIQDMHDSTGSSLMWRIVNYTKTRRPFSLSSMDFTDLCIKSDAQTLIRAINSQEQIKEVYGLLFDINSLASLCNSITFTFVPRESNRVADCIAKKSLTSCFPGLLLAPAPV</sequence>
<dbReference type="InterPro" id="IPR044730">
    <property type="entry name" value="RNase_H-like_dom_plant"/>
</dbReference>
<dbReference type="AlphaFoldDB" id="A0AAU9RBP0"/>